<feature type="region of interest" description="Disordered" evidence="2">
    <location>
        <begin position="78"/>
        <end position="106"/>
    </location>
</feature>
<keyword evidence="4" id="KW-1185">Reference proteome</keyword>
<organism evidence="4">
    <name type="scientific">Naegleria gruberi</name>
    <name type="common">Amoeba</name>
    <dbReference type="NCBI Taxonomy" id="5762"/>
    <lineage>
        <taxon>Eukaryota</taxon>
        <taxon>Discoba</taxon>
        <taxon>Heterolobosea</taxon>
        <taxon>Tetramitia</taxon>
        <taxon>Eutetramitia</taxon>
        <taxon>Vahlkampfiidae</taxon>
        <taxon>Naegleria</taxon>
    </lineage>
</organism>
<feature type="compositionally biased region" description="Low complexity" evidence="2">
    <location>
        <begin position="78"/>
        <end position="92"/>
    </location>
</feature>
<evidence type="ECO:0000313" key="3">
    <source>
        <dbReference type="EMBL" id="EFC49084.1"/>
    </source>
</evidence>
<feature type="coiled-coil region" evidence="1">
    <location>
        <begin position="432"/>
        <end position="624"/>
    </location>
</feature>
<dbReference type="OMA" id="KNECMEC"/>
<dbReference type="GO" id="GO:0003682">
    <property type="term" value="F:chromatin binding"/>
    <property type="evidence" value="ECO:0007669"/>
    <property type="project" value="TreeGrafter"/>
</dbReference>
<dbReference type="Proteomes" id="UP000006671">
    <property type="component" value="Unassembled WGS sequence"/>
</dbReference>
<dbReference type="AlphaFoldDB" id="D2V2M5"/>
<gene>
    <name evidence="3" type="ORF">NAEGRDRAFT_46201</name>
</gene>
<feature type="region of interest" description="Disordered" evidence="2">
    <location>
        <begin position="1"/>
        <end position="23"/>
    </location>
</feature>
<dbReference type="GO" id="GO:0000796">
    <property type="term" value="C:condensin complex"/>
    <property type="evidence" value="ECO:0007669"/>
    <property type="project" value="TreeGrafter"/>
</dbReference>
<feature type="compositionally biased region" description="Basic residues" evidence="2">
    <location>
        <begin position="11"/>
        <end position="20"/>
    </location>
</feature>
<dbReference type="OrthoDB" id="10549505at2759"/>
<dbReference type="VEuPathDB" id="AmoebaDB:NAEGRDRAFT_46201"/>
<dbReference type="GO" id="GO:0007076">
    <property type="term" value="P:mitotic chromosome condensation"/>
    <property type="evidence" value="ECO:0007669"/>
    <property type="project" value="TreeGrafter"/>
</dbReference>
<dbReference type="GeneID" id="8849947"/>
<feature type="coiled-coil region" evidence="1">
    <location>
        <begin position="206"/>
        <end position="268"/>
    </location>
</feature>
<proteinExistence type="predicted"/>
<dbReference type="RefSeq" id="XP_002681828.1">
    <property type="nucleotide sequence ID" value="XM_002681782.1"/>
</dbReference>
<evidence type="ECO:0000313" key="4">
    <source>
        <dbReference type="Proteomes" id="UP000006671"/>
    </source>
</evidence>
<protein>
    <submittedName>
        <fullName evidence="3">Predicted protein</fullName>
    </submittedName>
</protein>
<dbReference type="GO" id="GO:0000793">
    <property type="term" value="C:condensed chromosome"/>
    <property type="evidence" value="ECO:0007669"/>
    <property type="project" value="TreeGrafter"/>
</dbReference>
<feature type="coiled-coil region" evidence="1">
    <location>
        <begin position="303"/>
        <end position="368"/>
    </location>
</feature>
<reference evidence="3 4" key="1">
    <citation type="journal article" date="2010" name="Cell">
        <title>The genome of Naegleria gruberi illuminates early eukaryotic versatility.</title>
        <authorList>
            <person name="Fritz-Laylin L.K."/>
            <person name="Prochnik S.E."/>
            <person name="Ginger M.L."/>
            <person name="Dacks J.B."/>
            <person name="Carpenter M.L."/>
            <person name="Field M.C."/>
            <person name="Kuo A."/>
            <person name="Paredez A."/>
            <person name="Chapman J."/>
            <person name="Pham J."/>
            <person name="Shu S."/>
            <person name="Neupane R."/>
            <person name="Cipriano M."/>
            <person name="Mancuso J."/>
            <person name="Tu H."/>
            <person name="Salamov A."/>
            <person name="Lindquist E."/>
            <person name="Shapiro H."/>
            <person name="Lucas S."/>
            <person name="Grigoriev I.V."/>
            <person name="Cande W.Z."/>
            <person name="Fulton C."/>
            <person name="Rokhsar D.S."/>
            <person name="Dawson S.C."/>
        </authorList>
    </citation>
    <scope>NUCLEOTIDE SEQUENCE [LARGE SCALE GENOMIC DNA]</scope>
    <source>
        <strain evidence="3 4">NEG-M</strain>
    </source>
</reference>
<dbReference type="KEGG" id="ngr:NAEGRDRAFT_46201"/>
<dbReference type="GO" id="GO:0000785">
    <property type="term" value="C:chromatin"/>
    <property type="evidence" value="ECO:0007669"/>
    <property type="project" value="TreeGrafter"/>
</dbReference>
<keyword evidence="1" id="KW-0175">Coiled coil</keyword>
<dbReference type="EMBL" id="GG738849">
    <property type="protein sequence ID" value="EFC49084.1"/>
    <property type="molecule type" value="Genomic_DNA"/>
</dbReference>
<evidence type="ECO:0000256" key="2">
    <source>
        <dbReference type="SAM" id="MobiDB-lite"/>
    </source>
</evidence>
<accession>D2V2M5</accession>
<dbReference type="InParanoid" id="D2V2M5"/>
<evidence type="ECO:0000256" key="1">
    <source>
        <dbReference type="SAM" id="Coils"/>
    </source>
</evidence>
<name>D2V2M5_NAEGR</name>
<sequence>MGENPHQVTHEHHHFYHGGKKVASTSVRVTDQGVIEDVKVMEHNPASKVVSFIDSKYSNYNSERLSKLKSKLNTLTSSLESSTKSSGSSGSNSKDEDKLKKKIKQQKKEIEGLTRELKDLQSTASRSIASHQSPLLLSPKEEEPLVSEDYTLYTIKRYLTVLKQGSYGNSATDQKNFLETLNYLESKLDKIVSDKNSQIEKHITDKIDAERKSKILESERDFAKRELEQKESELENVSKEKDRVSKTLFSAEEDIVRLQKAIEQMTKNQEEDTEITQKMIEKIIEKERSRIRKKMSGEYQKEIDDLKNHITQLGAQIQRLKETHDAREKEIMESKEEAALFRIKSADVEKLKQLLKESIERERKLEENLGNTINMNQSLTKELDLSKKVLHEIELSIHDSTYLEKSSLFKQKIGTLSPSSQSLKFKAIVDMCDELAKLNSNLREKVKTTQANNDLLSQELLQLHKVKLETSSSQKLYQKEKEILAAEVEEIKENFKESVRKAQQESESLSKVIQEKQSVIEKYKEIIESKGNNVESLEQENRDRNDKLKQFKKEVEEKQQEYEELSKEHRDLGIKCTKLLREIEELKEEDESKSSLITQLKSQIERLTSENHNTISRIEELELVLENNGKKD</sequence>
<dbReference type="STRING" id="5762.D2V2M5"/>
<dbReference type="PANTHER" id="PTHR43941">
    <property type="entry name" value="STRUCTURAL MAINTENANCE OF CHROMOSOMES PROTEIN 2"/>
    <property type="match status" value="1"/>
</dbReference>
<dbReference type="PANTHER" id="PTHR43941:SF5">
    <property type="entry name" value="ELKS_RAB6-INTERACTING_CAST FAMILY PROTEIN"/>
    <property type="match status" value="1"/>
</dbReference>